<feature type="region of interest" description="Disordered" evidence="1">
    <location>
        <begin position="601"/>
        <end position="677"/>
    </location>
</feature>
<dbReference type="Proteomes" id="UP000799777">
    <property type="component" value="Unassembled WGS sequence"/>
</dbReference>
<evidence type="ECO:0000256" key="1">
    <source>
        <dbReference type="SAM" id="MobiDB-lite"/>
    </source>
</evidence>
<dbReference type="AlphaFoldDB" id="A0A9P4GXF4"/>
<gene>
    <name evidence="2" type="ORF">EK21DRAFT_119240</name>
</gene>
<reference evidence="2" key="1">
    <citation type="journal article" date="2020" name="Stud. Mycol.">
        <title>101 Dothideomycetes genomes: a test case for predicting lifestyles and emergence of pathogens.</title>
        <authorList>
            <person name="Haridas S."/>
            <person name="Albert R."/>
            <person name="Binder M."/>
            <person name="Bloem J."/>
            <person name="Labutti K."/>
            <person name="Salamov A."/>
            <person name="Andreopoulos B."/>
            <person name="Baker S."/>
            <person name="Barry K."/>
            <person name="Bills G."/>
            <person name="Bluhm B."/>
            <person name="Cannon C."/>
            <person name="Castanera R."/>
            <person name="Culley D."/>
            <person name="Daum C."/>
            <person name="Ezra D."/>
            <person name="Gonzalez J."/>
            <person name="Henrissat B."/>
            <person name="Kuo A."/>
            <person name="Liang C."/>
            <person name="Lipzen A."/>
            <person name="Lutzoni F."/>
            <person name="Magnuson J."/>
            <person name="Mondo S."/>
            <person name="Nolan M."/>
            <person name="Ohm R."/>
            <person name="Pangilinan J."/>
            <person name="Park H.-J."/>
            <person name="Ramirez L."/>
            <person name="Alfaro M."/>
            <person name="Sun H."/>
            <person name="Tritt A."/>
            <person name="Yoshinaga Y."/>
            <person name="Zwiers L.-H."/>
            <person name="Turgeon B."/>
            <person name="Goodwin S."/>
            <person name="Spatafora J."/>
            <person name="Crous P."/>
            <person name="Grigoriev I."/>
        </authorList>
    </citation>
    <scope>NUCLEOTIDE SEQUENCE</scope>
    <source>
        <strain evidence="2">CBS 110217</strain>
    </source>
</reference>
<dbReference type="OrthoDB" id="3801605at2759"/>
<feature type="compositionally biased region" description="Basic and acidic residues" evidence="1">
    <location>
        <begin position="648"/>
        <end position="677"/>
    </location>
</feature>
<evidence type="ECO:0000313" key="2">
    <source>
        <dbReference type="EMBL" id="KAF2022941.1"/>
    </source>
</evidence>
<keyword evidence="3" id="KW-1185">Reference proteome</keyword>
<organism evidence="2 3">
    <name type="scientific">Setomelanomma holmii</name>
    <dbReference type="NCBI Taxonomy" id="210430"/>
    <lineage>
        <taxon>Eukaryota</taxon>
        <taxon>Fungi</taxon>
        <taxon>Dikarya</taxon>
        <taxon>Ascomycota</taxon>
        <taxon>Pezizomycotina</taxon>
        <taxon>Dothideomycetes</taxon>
        <taxon>Pleosporomycetidae</taxon>
        <taxon>Pleosporales</taxon>
        <taxon>Pleosporineae</taxon>
        <taxon>Phaeosphaeriaceae</taxon>
        <taxon>Setomelanomma</taxon>
    </lineage>
</organism>
<feature type="compositionally biased region" description="Polar residues" evidence="1">
    <location>
        <begin position="1"/>
        <end position="10"/>
    </location>
</feature>
<evidence type="ECO:0000313" key="3">
    <source>
        <dbReference type="Proteomes" id="UP000799777"/>
    </source>
</evidence>
<feature type="compositionally biased region" description="Basic and acidic residues" evidence="1">
    <location>
        <begin position="610"/>
        <end position="629"/>
    </location>
</feature>
<sequence length="677" mass="77402">MSGSSQSSQPVLVASQKRRLEEDVPQLTNKRITTEQSRAACEVLPQPLNSFGAATQAVGNETSTQTVQTIPVSHASQIPGKLIPGHIYTNSSGELIRFKVIAPSATRQLLQEQAKAYAARSLMPAPSPLPNISVLQQLGAMQQTPLHSSCRGGTKVAEAYSQNQQVQAQEQHRRVPTTSDEYFALYHPVPDPRQPPVEKITPGPQQQPAGASPKDPWSWLRITDQMQADVQAHLHLAVSQIEIPGPKIIPGIPKNFLMNFAQQPQLLKPRDIWKFRHLQPQFRLQKYLALARLCQQMRQLSSFGEQYWNAWKSLREESVKLRQAEHTYYAWFFEESNLTEEKQQMRYSHWDQMTTTYEIPLKIDSFLKKLSPLPKAPQEPPVEVKVVSRRAYVEEVYPHVEAPPTKAVQPSTRTSQHQRHDDRVYDTKLQDQYLRHRKGEDIGIEPAYKAEHAWAGTGACSKNYSWMAEVDGKETEHRKRHAVEDGNNLHSRSHEENLKLHPSERCYAKDFVSLPGYPEAKPENCTRRPGPDKDKPGKWRCLHKDHDCADGSCTKKNHKCCCEGYTLSQLKTAIRKAISTWESQVERLIHDGKLDSRHRTWTTRRNNALRKREVQDAEKQAEKKAKETSGKTPPPHTAEEVAAEEEPDQRLKEQQERGYQKAKEDSRRLFMTRKKPD</sequence>
<proteinExistence type="predicted"/>
<comment type="caution">
    <text evidence="2">The sequence shown here is derived from an EMBL/GenBank/DDBJ whole genome shotgun (WGS) entry which is preliminary data.</text>
</comment>
<feature type="region of interest" description="Disordered" evidence="1">
    <location>
        <begin position="1"/>
        <end position="22"/>
    </location>
</feature>
<protein>
    <submittedName>
        <fullName evidence="2">Uncharacterized protein</fullName>
    </submittedName>
</protein>
<feature type="compositionally biased region" description="Low complexity" evidence="1">
    <location>
        <begin position="202"/>
        <end position="211"/>
    </location>
</feature>
<dbReference type="EMBL" id="ML978404">
    <property type="protein sequence ID" value="KAF2022941.1"/>
    <property type="molecule type" value="Genomic_DNA"/>
</dbReference>
<feature type="region of interest" description="Disordered" evidence="1">
    <location>
        <begin position="193"/>
        <end position="214"/>
    </location>
</feature>
<name>A0A9P4GXF4_9PLEO</name>
<accession>A0A9P4GXF4</accession>
<feature type="region of interest" description="Disordered" evidence="1">
    <location>
        <begin position="403"/>
        <end position="422"/>
    </location>
</feature>